<dbReference type="Proteomes" id="UP000199495">
    <property type="component" value="Unassembled WGS sequence"/>
</dbReference>
<proteinExistence type="inferred from homology"/>
<evidence type="ECO:0000256" key="2">
    <source>
        <dbReference type="PIRNR" id="PIRNR001365"/>
    </source>
</evidence>
<dbReference type="Gene3D" id="3.20.20.70">
    <property type="entry name" value="Aldolase class I"/>
    <property type="match status" value="1"/>
</dbReference>
<dbReference type="Pfam" id="PF00701">
    <property type="entry name" value="DHDPS"/>
    <property type="match status" value="1"/>
</dbReference>
<dbReference type="InterPro" id="IPR002220">
    <property type="entry name" value="DapA-like"/>
</dbReference>
<dbReference type="PANTHER" id="PTHR12128">
    <property type="entry name" value="DIHYDRODIPICOLINATE SYNTHASE"/>
    <property type="match status" value="1"/>
</dbReference>
<dbReference type="AlphaFoldDB" id="A0A1G7SVC7"/>
<organism evidence="5 6">
    <name type="scientific">Pelagibacterium luteolum</name>
    <dbReference type="NCBI Taxonomy" id="440168"/>
    <lineage>
        <taxon>Bacteria</taxon>
        <taxon>Pseudomonadati</taxon>
        <taxon>Pseudomonadota</taxon>
        <taxon>Alphaproteobacteria</taxon>
        <taxon>Hyphomicrobiales</taxon>
        <taxon>Devosiaceae</taxon>
        <taxon>Pelagibacterium</taxon>
    </lineage>
</organism>
<dbReference type="EMBL" id="FNCS01000001">
    <property type="protein sequence ID" value="SDG27056.1"/>
    <property type="molecule type" value="Genomic_DNA"/>
</dbReference>
<dbReference type="OrthoDB" id="6142028at2"/>
<evidence type="ECO:0000256" key="4">
    <source>
        <dbReference type="PIRSR" id="PIRSR001365-2"/>
    </source>
</evidence>
<dbReference type="PANTHER" id="PTHR12128:SF72">
    <property type="entry name" value="DIHYDRODIPICOLINATE SYNTHASE"/>
    <property type="match status" value="1"/>
</dbReference>
<sequence>MTQTIFSGCIPALMTPCTNDRAPDFDALVKKGKDLINAGMSAVVYCGSMGDWPLLTDAQRMEGVERLVAADIPVIVGTGAINTGSAVALAAHAQKAGAKGLMVIPRVLSRGTSSAAQRHHFKAVLSAAPDLPAVIYNSPYYGFATRAELFFALRSEHKNLVGFKEFGGAADLTYAAEHITSQDDSVSLMIGVDTTVFHGFVNCGATGAITGIGNVLPKEVLHLCALSRAAAKGDPDARQRALELDSALAVLSSFDEGADLVLYYKYLMVLKGNPEFSLHFIETDELSASQRNYAKAQLELFDAWYAKWSQQGGAASQYAA</sequence>
<keyword evidence="1 2" id="KW-0456">Lyase</keyword>
<feature type="active site" description="Schiff-base intermediate with substrate" evidence="3">
    <location>
        <position position="164"/>
    </location>
</feature>
<dbReference type="InterPro" id="IPR013785">
    <property type="entry name" value="Aldolase_TIM"/>
</dbReference>
<evidence type="ECO:0000313" key="6">
    <source>
        <dbReference type="Proteomes" id="UP000199495"/>
    </source>
</evidence>
<feature type="binding site" evidence="4">
    <location>
        <position position="209"/>
    </location>
    <ligand>
        <name>pyruvate</name>
        <dbReference type="ChEBI" id="CHEBI:15361"/>
    </ligand>
</feature>
<evidence type="ECO:0000256" key="3">
    <source>
        <dbReference type="PIRSR" id="PIRSR001365-1"/>
    </source>
</evidence>
<name>A0A1G7SVC7_9HYPH</name>
<dbReference type="SMART" id="SM01130">
    <property type="entry name" value="DHDPS"/>
    <property type="match status" value="1"/>
</dbReference>
<dbReference type="PRINTS" id="PR00146">
    <property type="entry name" value="DHPICSNTHASE"/>
</dbReference>
<evidence type="ECO:0000313" key="5">
    <source>
        <dbReference type="EMBL" id="SDG27056.1"/>
    </source>
</evidence>
<gene>
    <name evidence="5" type="ORF">SAMN04487974_101755</name>
</gene>
<dbReference type="CDD" id="cd00408">
    <property type="entry name" value="DHDPS-like"/>
    <property type="match status" value="1"/>
</dbReference>
<evidence type="ECO:0000256" key="1">
    <source>
        <dbReference type="ARBA" id="ARBA00023239"/>
    </source>
</evidence>
<feature type="active site" description="Proton donor/acceptor" evidence="3">
    <location>
        <position position="136"/>
    </location>
</feature>
<dbReference type="SUPFAM" id="SSF51569">
    <property type="entry name" value="Aldolase"/>
    <property type="match status" value="1"/>
</dbReference>
<dbReference type="STRING" id="440168.SAMN04487974_101755"/>
<dbReference type="GO" id="GO:0008840">
    <property type="term" value="F:4-hydroxy-tetrahydrodipicolinate synthase activity"/>
    <property type="evidence" value="ECO:0007669"/>
    <property type="project" value="TreeGrafter"/>
</dbReference>
<comment type="similarity">
    <text evidence="2">Belongs to the DapA family.</text>
</comment>
<dbReference type="RefSeq" id="WP_090591676.1">
    <property type="nucleotide sequence ID" value="NZ_FNCS01000001.1"/>
</dbReference>
<reference evidence="5 6" key="1">
    <citation type="submission" date="2016-10" db="EMBL/GenBank/DDBJ databases">
        <authorList>
            <person name="de Groot N.N."/>
        </authorList>
    </citation>
    <scope>NUCLEOTIDE SEQUENCE [LARGE SCALE GENOMIC DNA]</scope>
    <source>
        <strain evidence="5 6">CGMCC 1.10267</strain>
    </source>
</reference>
<keyword evidence="6" id="KW-1185">Reference proteome</keyword>
<dbReference type="PIRSF" id="PIRSF001365">
    <property type="entry name" value="DHDPS"/>
    <property type="match status" value="1"/>
</dbReference>
<protein>
    <submittedName>
        <fullName evidence="5">4-hydroxy-tetrahydrodipicolinate synthase</fullName>
    </submittedName>
</protein>
<accession>A0A1G7SVC7</accession>